<dbReference type="PANTHER" id="PTHR30344">
    <property type="entry name" value="6-PHOSPHOGLUCONOLACTONASE-RELATED"/>
    <property type="match status" value="1"/>
</dbReference>
<protein>
    <submittedName>
        <fullName evidence="2">6-phosphogluconolactonase</fullName>
    </submittedName>
</protein>
<evidence type="ECO:0000256" key="1">
    <source>
        <dbReference type="ARBA" id="ARBA00005564"/>
    </source>
</evidence>
<reference evidence="2 3" key="1">
    <citation type="submission" date="2021-03" db="EMBL/GenBank/DDBJ databases">
        <title>Antimicrobial resistance genes in bacteria isolated from Japanese honey, and their potential for conferring macrolide and lincosamide resistance in the American foulbrood pathogen Paenibacillus larvae.</title>
        <authorList>
            <person name="Okamoto M."/>
            <person name="Kumagai M."/>
            <person name="Kanamori H."/>
            <person name="Takamatsu D."/>
        </authorList>
    </citation>
    <scope>NUCLEOTIDE SEQUENCE [LARGE SCALE GENOMIC DNA]</scope>
    <source>
        <strain evidence="2 3">J15TS10</strain>
    </source>
</reference>
<dbReference type="Gene3D" id="2.130.10.10">
    <property type="entry name" value="YVTN repeat-like/Quinoprotein amine dehydrogenase"/>
    <property type="match status" value="2"/>
</dbReference>
<proteinExistence type="inferred from homology"/>
<comment type="caution">
    <text evidence="2">The sequence shown here is derived from an EMBL/GenBank/DDBJ whole genome shotgun (WGS) entry which is preliminary data.</text>
</comment>
<organism evidence="2 3">
    <name type="scientific">Paenibacillus woosongensis</name>
    <dbReference type="NCBI Taxonomy" id="307580"/>
    <lineage>
        <taxon>Bacteria</taxon>
        <taxon>Bacillati</taxon>
        <taxon>Bacillota</taxon>
        <taxon>Bacilli</taxon>
        <taxon>Bacillales</taxon>
        <taxon>Paenibacillaceae</taxon>
        <taxon>Paenibacillus</taxon>
    </lineage>
</organism>
<name>A0ABQ4MRL6_9BACL</name>
<dbReference type="InterPro" id="IPR011048">
    <property type="entry name" value="Haem_d1_sf"/>
</dbReference>
<keyword evidence="3" id="KW-1185">Reference proteome</keyword>
<evidence type="ECO:0000313" key="3">
    <source>
        <dbReference type="Proteomes" id="UP000681290"/>
    </source>
</evidence>
<gene>
    <name evidence="2" type="ORF">J15TS10_24470</name>
</gene>
<dbReference type="EMBL" id="BOSM01000003">
    <property type="protein sequence ID" value="GIP58633.1"/>
    <property type="molecule type" value="Genomic_DNA"/>
</dbReference>
<dbReference type="Proteomes" id="UP000681290">
    <property type="component" value="Unassembled WGS sequence"/>
</dbReference>
<comment type="similarity">
    <text evidence="1">Belongs to the cycloisomerase 2 family.</text>
</comment>
<dbReference type="RefSeq" id="WP_213591020.1">
    <property type="nucleotide sequence ID" value="NZ_BOSM01000003.1"/>
</dbReference>
<dbReference type="SUPFAM" id="SSF51004">
    <property type="entry name" value="C-terminal (heme d1) domain of cytochrome cd1-nitrite reductase"/>
    <property type="match status" value="1"/>
</dbReference>
<accession>A0ABQ4MRL6</accession>
<dbReference type="InterPro" id="IPR019405">
    <property type="entry name" value="Lactonase_7-beta_prop"/>
</dbReference>
<dbReference type="PANTHER" id="PTHR30344:SF1">
    <property type="entry name" value="6-PHOSPHOGLUCONOLACTONASE"/>
    <property type="match status" value="1"/>
</dbReference>
<dbReference type="InterPro" id="IPR015943">
    <property type="entry name" value="WD40/YVTN_repeat-like_dom_sf"/>
</dbReference>
<sequence length="386" mass="41606">MSIFKPEEQYFYVGGYSSGEEAGIHLCSLNTDSGELRLIHGTSDIENPSFLIVTDKQHAGRQAAAHVMQKHESDTAEDSANPVSQAAEEAAGTMRLYAALECEDGKVAAYGINPQDGKLNLLETARTEGSSPCHLSLSPSGHLLVANYSSGHVNSFELDGEGSLAQMAAAVQHVGSGFRQDRQEAAHAHSVLPSKDGKYAFVSDLGLDQIVVYRVEDGKLVTHREVALPPGAGPRHFIIHPSDTFAYGINELNNTVTVFAYNPTHGILEIIQHISTLPEDFAEESYAADIHLSSDGKYVYASNRGHDSIVRFKLDASTGQLSAPEWTSVGGKWPRNFAVLDDYVLVANQFSNSITLLGRDRATGSLSPADSVLEVKEPSCIAIVPR</sequence>
<dbReference type="Pfam" id="PF10282">
    <property type="entry name" value="Lactonase"/>
    <property type="match status" value="2"/>
</dbReference>
<evidence type="ECO:0000313" key="2">
    <source>
        <dbReference type="EMBL" id="GIP58633.1"/>
    </source>
</evidence>
<dbReference type="InterPro" id="IPR050282">
    <property type="entry name" value="Cycloisomerase_2"/>
</dbReference>